<dbReference type="SMART" id="SM00387">
    <property type="entry name" value="HATPase_c"/>
    <property type="match status" value="1"/>
</dbReference>
<dbReference type="FunFam" id="3.30.565.10:FF:000006">
    <property type="entry name" value="Sensor histidine kinase WalK"/>
    <property type="match status" value="1"/>
</dbReference>
<dbReference type="CDD" id="cd06225">
    <property type="entry name" value="HAMP"/>
    <property type="match status" value="1"/>
</dbReference>
<reference evidence="14" key="1">
    <citation type="submission" date="2020-01" db="EMBL/GenBank/DDBJ databases">
        <title>Bacteria Cultured from War Wounds Associated with the Conflict in Eastern Ukraine.</title>
        <authorList>
            <person name="Snesrud E."/>
            <person name="Galac M.R."/>
            <person name="Mc Gann P."/>
            <person name="Valentine K."/>
            <person name="Viacheslav K."/>
        </authorList>
    </citation>
    <scope>NUCLEOTIDE SEQUENCE</scope>
    <source>
        <strain evidence="14">VNMU148</strain>
    </source>
</reference>
<dbReference type="InterPro" id="IPR003594">
    <property type="entry name" value="HATPase_dom"/>
</dbReference>
<dbReference type="EC" id="2.7.13.3" evidence="3"/>
<dbReference type="SUPFAM" id="SSF158472">
    <property type="entry name" value="HAMP domain-like"/>
    <property type="match status" value="1"/>
</dbReference>
<evidence type="ECO:0000313" key="14">
    <source>
        <dbReference type="EMBL" id="MZZ16877.1"/>
    </source>
</evidence>
<dbReference type="InterPro" id="IPR005467">
    <property type="entry name" value="His_kinase_dom"/>
</dbReference>
<dbReference type="Gene3D" id="6.10.340.10">
    <property type="match status" value="1"/>
</dbReference>
<evidence type="ECO:0000256" key="5">
    <source>
        <dbReference type="ARBA" id="ARBA00022679"/>
    </source>
</evidence>
<evidence type="ECO:0000256" key="9">
    <source>
        <dbReference type="ARBA" id="ARBA00023012"/>
    </source>
</evidence>
<dbReference type="InterPro" id="IPR003661">
    <property type="entry name" value="HisK_dim/P_dom"/>
</dbReference>
<dbReference type="Gene3D" id="3.30.565.10">
    <property type="entry name" value="Histidine kinase-like ATPase, C-terminal domain"/>
    <property type="match status" value="1"/>
</dbReference>
<keyword evidence="7" id="KW-0418">Kinase</keyword>
<dbReference type="PANTHER" id="PTHR45436">
    <property type="entry name" value="SENSOR HISTIDINE KINASE YKOH"/>
    <property type="match status" value="1"/>
</dbReference>
<dbReference type="PANTHER" id="PTHR45436:SF5">
    <property type="entry name" value="SENSOR HISTIDINE KINASE TRCS"/>
    <property type="match status" value="1"/>
</dbReference>
<dbReference type="PROSITE" id="PS50109">
    <property type="entry name" value="HIS_KIN"/>
    <property type="match status" value="1"/>
</dbReference>
<evidence type="ECO:0000256" key="3">
    <source>
        <dbReference type="ARBA" id="ARBA00012438"/>
    </source>
</evidence>
<dbReference type="InterPro" id="IPR003660">
    <property type="entry name" value="HAMP_dom"/>
</dbReference>
<dbReference type="InterPro" id="IPR004358">
    <property type="entry name" value="Sig_transdc_His_kin-like_C"/>
</dbReference>
<dbReference type="PRINTS" id="PR00344">
    <property type="entry name" value="BCTRLSENSOR"/>
</dbReference>
<organism evidence="14 15">
    <name type="scientific">Pseudomonas aeruginosa</name>
    <dbReference type="NCBI Taxonomy" id="287"/>
    <lineage>
        <taxon>Bacteria</taxon>
        <taxon>Pseudomonadati</taxon>
        <taxon>Pseudomonadota</taxon>
        <taxon>Gammaproteobacteria</taxon>
        <taxon>Pseudomonadales</taxon>
        <taxon>Pseudomonadaceae</taxon>
        <taxon>Pseudomonas</taxon>
    </lineage>
</organism>
<feature type="transmembrane region" description="Helical" evidence="11">
    <location>
        <begin position="167"/>
        <end position="191"/>
    </location>
</feature>
<evidence type="ECO:0000256" key="2">
    <source>
        <dbReference type="ARBA" id="ARBA00004370"/>
    </source>
</evidence>
<dbReference type="InterPro" id="IPR036890">
    <property type="entry name" value="HATPase_C_sf"/>
</dbReference>
<keyword evidence="10 11" id="KW-0472">Membrane</keyword>
<dbReference type="Gene3D" id="1.10.287.130">
    <property type="match status" value="1"/>
</dbReference>
<accession>A0A6B1YMP0</accession>
<keyword evidence="6 11" id="KW-0812">Transmembrane</keyword>
<dbReference type="CDD" id="cd00082">
    <property type="entry name" value="HisKA"/>
    <property type="match status" value="1"/>
</dbReference>
<protein>
    <recommendedName>
        <fullName evidence="3">histidine kinase</fullName>
        <ecNumber evidence="3">2.7.13.3</ecNumber>
    </recommendedName>
</protein>
<dbReference type="Pfam" id="PF00672">
    <property type="entry name" value="HAMP"/>
    <property type="match status" value="1"/>
</dbReference>
<comment type="catalytic activity">
    <reaction evidence="1">
        <text>ATP + protein L-histidine = ADP + protein N-phospho-L-histidine.</text>
        <dbReference type="EC" id="2.7.13.3"/>
    </reaction>
</comment>
<evidence type="ECO:0000256" key="11">
    <source>
        <dbReference type="SAM" id="Phobius"/>
    </source>
</evidence>
<feature type="domain" description="Histidine kinase" evidence="12">
    <location>
        <begin position="253"/>
        <end position="474"/>
    </location>
</feature>
<dbReference type="EMBL" id="WXZT01000037">
    <property type="protein sequence ID" value="MZZ16877.1"/>
    <property type="molecule type" value="Genomic_DNA"/>
</dbReference>
<evidence type="ECO:0000256" key="10">
    <source>
        <dbReference type="ARBA" id="ARBA00023136"/>
    </source>
</evidence>
<dbReference type="PROSITE" id="PS50885">
    <property type="entry name" value="HAMP"/>
    <property type="match status" value="1"/>
</dbReference>
<evidence type="ECO:0000256" key="1">
    <source>
        <dbReference type="ARBA" id="ARBA00000085"/>
    </source>
</evidence>
<dbReference type="AlphaFoldDB" id="A0A6B1YMP0"/>
<dbReference type="InterPro" id="IPR036097">
    <property type="entry name" value="HisK_dim/P_sf"/>
</dbReference>
<evidence type="ECO:0000313" key="15">
    <source>
        <dbReference type="Proteomes" id="UP000644192"/>
    </source>
</evidence>
<name>A0A6B1YMP0_PSEAI</name>
<dbReference type="SUPFAM" id="SSF47384">
    <property type="entry name" value="Homodimeric domain of signal transducing histidine kinase"/>
    <property type="match status" value="1"/>
</dbReference>
<evidence type="ECO:0000256" key="8">
    <source>
        <dbReference type="ARBA" id="ARBA00022989"/>
    </source>
</evidence>
<keyword evidence="4" id="KW-0597">Phosphoprotein</keyword>
<comment type="caution">
    <text evidence="14">The sequence shown here is derived from an EMBL/GenBank/DDBJ whole genome shotgun (WGS) entry which is preliminary data.</text>
</comment>
<evidence type="ECO:0000256" key="6">
    <source>
        <dbReference type="ARBA" id="ARBA00022692"/>
    </source>
</evidence>
<evidence type="ECO:0000256" key="4">
    <source>
        <dbReference type="ARBA" id="ARBA00022553"/>
    </source>
</evidence>
<comment type="subcellular location">
    <subcellularLocation>
        <location evidence="2">Membrane</location>
    </subcellularLocation>
</comment>
<dbReference type="CDD" id="cd00075">
    <property type="entry name" value="HATPase"/>
    <property type="match status" value="1"/>
</dbReference>
<dbReference type="SUPFAM" id="SSF55874">
    <property type="entry name" value="ATPase domain of HSP90 chaperone/DNA topoisomerase II/histidine kinase"/>
    <property type="match status" value="1"/>
</dbReference>
<evidence type="ECO:0000259" key="13">
    <source>
        <dbReference type="PROSITE" id="PS50885"/>
    </source>
</evidence>
<dbReference type="Proteomes" id="UP000644192">
    <property type="component" value="Unassembled WGS sequence"/>
</dbReference>
<evidence type="ECO:0000256" key="7">
    <source>
        <dbReference type="ARBA" id="ARBA00022777"/>
    </source>
</evidence>
<dbReference type="SMART" id="SM00388">
    <property type="entry name" value="HisKA"/>
    <property type="match status" value="1"/>
</dbReference>
<dbReference type="GO" id="GO:0005886">
    <property type="term" value="C:plasma membrane"/>
    <property type="evidence" value="ECO:0007669"/>
    <property type="project" value="UniProtKB-ARBA"/>
</dbReference>
<dbReference type="GO" id="GO:0000155">
    <property type="term" value="F:phosphorelay sensor kinase activity"/>
    <property type="evidence" value="ECO:0007669"/>
    <property type="project" value="InterPro"/>
</dbReference>
<proteinExistence type="predicted"/>
<dbReference type="Pfam" id="PF00512">
    <property type="entry name" value="HisKA"/>
    <property type="match status" value="1"/>
</dbReference>
<feature type="domain" description="HAMP" evidence="13">
    <location>
        <begin position="192"/>
        <end position="245"/>
    </location>
</feature>
<gene>
    <name evidence="14" type="ORF">GUL26_31920</name>
</gene>
<dbReference type="InterPro" id="IPR050428">
    <property type="entry name" value="TCS_sensor_his_kinase"/>
</dbReference>
<keyword evidence="9" id="KW-0902">Two-component regulatory system</keyword>
<sequence>MIMAWRRLTLRSRLTAAFALVFGAMLLAYALAVYLLIRDRFAAELDHRLDQELEIAERSIARDADGRLAWRDVHGPETGEGQRLRNVSWLDVWRADGTLALRRQDAATDSGETPVLPPDTAWTGLRSLELPGEVHLRLLQRRVSLEGEMLLMRAALREDDFARGLVVVLWVMAGGLPLALLAAAAGGYWLAGRGLAPIHRMAEEAEAIHAGRLDARLPVDNPFDEPGRLAVSFNALLARLEAAFGELGRFTADASHELRTPLTVIRSVGEVGLREPHSEAEYRNIIGTMLEEVDRLTLLTTMLLELTRAEGRRTAIKRESICLRELIRDAAGFLGVLAEEGRVRIDLDLPVSPVPVSGDWTMLRQAVVNLLDNAIKHSPPDAVVAIACRTHADLAEITVADQGPGIPAEHLPHLFDRFYRVDAARGRQDGDRRGGFGLGLAIARWAVEAHGGRIAAESNLGQGSVFRIALPRERTLSHPEGTTP</sequence>
<dbReference type="SMART" id="SM00304">
    <property type="entry name" value="HAMP"/>
    <property type="match status" value="1"/>
</dbReference>
<keyword evidence="5" id="KW-0808">Transferase</keyword>
<dbReference type="Pfam" id="PF02518">
    <property type="entry name" value="HATPase_c"/>
    <property type="match status" value="1"/>
</dbReference>
<evidence type="ECO:0000259" key="12">
    <source>
        <dbReference type="PROSITE" id="PS50109"/>
    </source>
</evidence>
<keyword evidence="8 11" id="KW-1133">Transmembrane helix</keyword>